<evidence type="ECO:0000256" key="3">
    <source>
        <dbReference type="ARBA" id="ARBA00022771"/>
    </source>
</evidence>
<evidence type="ECO:0000313" key="8">
    <source>
        <dbReference type="EnsemblPlants" id="AET4Gv20505600.17"/>
    </source>
</evidence>
<dbReference type="InterPro" id="IPR011011">
    <property type="entry name" value="Znf_FYVE_PHD"/>
</dbReference>
<keyword evidence="4" id="KW-0862">Zinc</keyword>
<dbReference type="GO" id="GO:0008270">
    <property type="term" value="F:zinc ion binding"/>
    <property type="evidence" value="ECO:0007669"/>
    <property type="project" value="UniProtKB-KW"/>
</dbReference>
<evidence type="ECO:0000256" key="6">
    <source>
        <dbReference type="PROSITE-ProRule" id="PRU00146"/>
    </source>
</evidence>
<dbReference type="InterPro" id="IPR019787">
    <property type="entry name" value="Znf_PHD-finger"/>
</dbReference>
<evidence type="ECO:0000256" key="1">
    <source>
        <dbReference type="ARBA" id="ARBA00004123"/>
    </source>
</evidence>
<keyword evidence="2" id="KW-0479">Metal-binding</keyword>
<proteinExistence type="predicted"/>
<feature type="domain" description="PHD-type" evidence="7">
    <location>
        <begin position="187"/>
        <end position="232"/>
    </location>
</feature>
<reference evidence="8" key="4">
    <citation type="submission" date="2019-03" db="UniProtKB">
        <authorList>
            <consortium name="EnsemblPlants"/>
        </authorList>
    </citation>
    <scope>IDENTIFICATION</scope>
</reference>
<evidence type="ECO:0000259" key="7">
    <source>
        <dbReference type="PROSITE" id="PS50016"/>
    </source>
</evidence>
<dbReference type="PANTHER" id="PTHR46309">
    <property type="entry name" value="PHD FINGER PROTEIN 12"/>
    <property type="match status" value="1"/>
</dbReference>
<dbReference type="InterPro" id="IPR042163">
    <property type="entry name" value="PHF12"/>
</dbReference>
<dbReference type="PROSITE" id="PS01359">
    <property type="entry name" value="ZF_PHD_1"/>
    <property type="match status" value="1"/>
</dbReference>
<dbReference type="Proteomes" id="UP000015105">
    <property type="component" value="Chromosome 4D"/>
</dbReference>
<evidence type="ECO:0000313" key="9">
    <source>
        <dbReference type="Proteomes" id="UP000015105"/>
    </source>
</evidence>
<dbReference type="InterPro" id="IPR013083">
    <property type="entry name" value="Znf_RING/FYVE/PHD"/>
</dbReference>
<dbReference type="InterPro" id="IPR032308">
    <property type="entry name" value="TDBD"/>
</dbReference>
<dbReference type="EnsemblPlants" id="AET4Gv20505600.17">
    <property type="protein sequence ID" value="AET4Gv20505600.17"/>
    <property type="gene ID" value="AET4Gv20505600"/>
</dbReference>
<dbReference type="GO" id="GO:0003714">
    <property type="term" value="F:transcription corepressor activity"/>
    <property type="evidence" value="ECO:0007669"/>
    <property type="project" value="InterPro"/>
</dbReference>
<evidence type="ECO:0000256" key="5">
    <source>
        <dbReference type="ARBA" id="ARBA00023242"/>
    </source>
</evidence>
<protein>
    <recommendedName>
        <fullName evidence="7">PHD-type domain-containing protein</fullName>
    </recommendedName>
</protein>
<dbReference type="InterPro" id="IPR019786">
    <property type="entry name" value="Zinc_finger_PHD-type_CS"/>
</dbReference>
<sequence>NNASSGVTTDTFIALGGGATDTSGRKDLLVSVLDRHDGTFSWPTCHVKSKKRKSSSVPMSHARVLSSTHGQILPYQHRAKTVLSLLVDKNILLPRVKLTYKQRSDGPRLKEGTVTKDGIKCRCCNELFTLESFEVHAGCSTRLPAAHIFLKDGRSLSQCLVELMGENKPKESLHVRLKTNCSDTESDSICSICNEGGEILLCDNCPSSFHHACVGLEATPEGSWYCPSCRCNICDLSDYDPDINQFTEKTIMYCDQCERECTVF</sequence>
<dbReference type="InterPro" id="IPR001965">
    <property type="entry name" value="Znf_PHD"/>
</dbReference>
<dbReference type="AlphaFoldDB" id="A0A453IB38"/>
<keyword evidence="5" id="KW-0539">Nucleus</keyword>
<dbReference type="Gramene" id="AET4Gv20505600.17">
    <property type="protein sequence ID" value="AET4Gv20505600.17"/>
    <property type="gene ID" value="AET4Gv20505600"/>
</dbReference>
<dbReference type="Pfam" id="PF16135">
    <property type="entry name" value="TDBD"/>
    <property type="match status" value="1"/>
</dbReference>
<evidence type="ECO:0000256" key="4">
    <source>
        <dbReference type="ARBA" id="ARBA00022833"/>
    </source>
</evidence>
<evidence type="ECO:0000256" key="2">
    <source>
        <dbReference type="ARBA" id="ARBA00022723"/>
    </source>
</evidence>
<reference evidence="9" key="1">
    <citation type="journal article" date="2014" name="Science">
        <title>Ancient hybridizations among the ancestral genomes of bread wheat.</title>
        <authorList>
            <consortium name="International Wheat Genome Sequencing Consortium,"/>
            <person name="Marcussen T."/>
            <person name="Sandve S.R."/>
            <person name="Heier L."/>
            <person name="Spannagl M."/>
            <person name="Pfeifer M."/>
            <person name="Jakobsen K.S."/>
            <person name="Wulff B.B."/>
            <person name="Steuernagel B."/>
            <person name="Mayer K.F."/>
            <person name="Olsen O.A."/>
        </authorList>
    </citation>
    <scope>NUCLEOTIDE SEQUENCE [LARGE SCALE GENOMIC DNA]</scope>
    <source>
        <strain evidence="9">cv. AL8/78</strain>
    </source>
</reference>
<dbReference type="Gene3D" id="3.30.40.10">
    <property type="entry name" value="Zinc/RING finger domain, C3HC4 (zinc finger)"/>
    <property type="match status" value="1"/>
</dbReference>
<dbReference type="SMART" id="SM00249">
    <property type="entry name" value="PHD"/>
    <property type="match status" value="1"/>
</dbReference>
<accession>A0A453IB38</accession>
<dbReference type="InterPro" id="IPR059153">
    <property type="entry name" value="NSD_PHD-1st"/>
</dbReference>
<dbReference type="GO" id="GO:0005634">
    <property type="term" value="C:nucleus"/>
    <property type="evidence" value="ECO:0007669"/>
    <property type="project" value="UniProtKB-SubCell"/>
</dbReference>
<name>A0A453IB38_AEGTS</name>
<keyword evidence="9" id="KW-1185">Reference proteome</keyword>
<dbReference type="PROSITE" id="PS50016">
    <property type="entry name" value="ZF_PHD_2"/>
    <property type="match status" value="1"/>
</dbReference>
<dbReference type="PANTHER" id="PTHR46309:SF12">
    <property type="entry name" value="GB|AAC80581.1"/>
    <property type="match status" value="1"/>
</dbReference>
<reference evidence="9" key="2">
    <citation type="journal article" date="2017" name="Nat. Plants">
        <title>The Aegilops tauschii genome reveals multiple impacts of transposons.</title>
        <authorList>
            <person name="Zhao G."/>
            <person name="Zou C."/>
            <person name="Li K."/>
            <person name="Wang K."/>
            <person name="Li T."/>
            <person name="Gao L."/>
            <person name="Zhang X."/>
            <person name="Wang H."/>
            <person name="Yang Z."/>
            <person name="Liu X."/>
            <person name="Jiang W."/>
            <person name="Mao L."/>
            <person name="Kong X."/>
            <person name="Jiao Y."/>
            <person name="Jia J."/>
        </authorList>
    </citation>
    <scope>NUCLEOTIDE SEQUENCE [LARGE SCALE GENOMIC DNA]</scope>
    <source>
        <strain evidence="9">cv. AL8/78</strain>
    </source>
</reference>
<dbReference type="SUPFAM" id="SSF57903">
    <property type="entry name" value="FYVE/PHD zinc finger"/>
    <property type="match status" value="1"/>
</dbReference>
<comment type="subcellular location">
    <subcellularLocation>
        <location evidence="1">Nucleus</location>
    </subcellularLocation>
</comment>
<reference evidence="8" key="3">
    <citation type="journal article" date="2017" name="Nature">
        <title>Genome sequence of the progenitor of the wheat D genome Aegilops tauschii.</title>
        <authorList>
            <person name="Luo M.C."/>
            <person name="Gu Y.Q."/>
            <person name="Puiu D."/>
            <person name="Wang H."/>
            <person name="Twardziok S.O."/>
            <person name="Deal K.R."/>
            <person name="Huo N."/>
            <person name="Zhu T."/>
            <person name="Wang L."/>
            <person name="Wang Y."/>
            <person name="McGuire P.E."/>
            <person name="Liu S."/>
            <person name="Long H."/>
            <person name="Ramasamy R.K."/>
            <person name="Rodriguez J.C."/>
            <person name="Van S.L."/>
            <person name="Yuan L."/>
            <person name="Wang Z."/>
            <person name="Xia Z."/>
            <person name="Xiao L."/>
            <person name="Anderson O.D."/>
            <person name="Ouyang S."/>
            <person name="Liang Y."/>
            <person name="Zimin A.V."/>
            <person name="Pertea G."/>
            <person name="Qi P."/>
            <person name="Bennetzen J.L."/>
            <person name="Dai X."/>
            <person name="Dawson M.W."/>
            <person name="Muller H.G."/>
            <person name="Kugler K."/>
            <person name="Rivarola-Duarte L."/>
            <person name="Spannagl M."/>
            <person name="Mayer K.F.X."/>
            <person name="Lu F.H."/>
            <person name="Bevan M.W."/>
            <person name="Leroy P."/>
            <person name="Li P."/>
            <person name="You F.M."/>
            <person name="Sun Q."/>
            <person name="Liu Z."/>
            <person name="Lyons E."/>
            <person name="Wicker T."/>
            <person name="Salzberg S.L."/>
            <person name="Devos K.M."/>
            <person name="Dvorak J."/>
        </authorList>
    </citation>
    <scope>NUCLEOTIDE SEQUENCE [LARGE SCALE GENOMIC DNA]</scope>
    <source>
        <strain evidence="8">cv. AL8/78</strain>
    </source>
</reference>
<reference evidence="8" key="5">
    <citation type="journal article" date="2021" name="G3 (Bethesda)">
        <title>Aegilops tauschii genome assembly Aet v5.0 features greater sequence contiguity and improved annotation.</title>
        <authorList>
            <person name="Wang L."/>
            <person name="Zhu T."/>
            <person name="Rodriguez J.C."/>
            <person name="Deal K.R."/>
            <person name="Dubcovsky J."/>
            <person name="McGuire P.E."/>
            <person name="Lux T."/>
            <person name="Spannagl M."/>
            <person name="Mayer K.F.X."/>
            <person name="Baldrich P."/>
            <person name="Meyers B.C."/>
            <person name="Huo N."/>
            <person name="Gu Y.Q."/>
            <person name="Zhou H."/>
            <person name="Devos K.M."/>
            <person name="Bennetzen J.L."/>
            <person name="Unver T."/>
            <person name="Budak H."/>
            <person name="Gulick P.J."/>
            <person name="Galiba G."/>
            <person name="Kalapos B."/>
            <person name="Nelson D.R."/>
            <person name="Li P."/>
            <person name="You F.M."/>
            <person name="Luo M.C."/>
            <person name="Dvorak J."/>
        </authorList>
    </citation>
    <scope>NUCLEOTIDE SEQUENCE [LARGE SCALE GENOMIC DNA]</scope>
    <source>
        <strain evidence="8">cv. AL8/78</strain>
    </source>
</reference>
<keyword evidence="3 6" id="KW-0863">Zinc-finger</keyword>
<dbReference type="GO" id="GO:0006357">
    <property type="term" value="P:regulation of transcription by RNA polymerase II"/>
    <property type="evidence" value="ECO:0007669"/>
    <property type="project" value="TreeGrafter"/>
</dbReference>
<dbReference type="Pfam" id="PF23011">
    <property type="entry name" value="PHD-1st_NSD"/>
    <property type="match status" value="1"/>
</dbReference>
<organism evidence="8 9">
    <name type="scientific">Aegilops tauschii subsp. strangulata</name>
    <name type="common">Goatgrass</name>
    <dbReference type="NCBI Taxonomy" id="200361"/>
    <lineage>
        <taxon>Eukaryota</taxon>
        <taxon>Viridiplantae</taxon>
        <taxon>Streptophyta</taxon>
        <taxon>Embryophyta</taxon>
        <taxon>Tracheophyta</taxon>
        <taxon>Spermatophyta</taxon>
        <taxon>Magnoliopsida</taxon>
        <taxon>Liliopsida</taxon>
        <taxon>Poales</taxon>
        <taxon>Poaceae</taxon>
        <taxon>BOP clade</taxon>
        <taxon>Pooideae</taxon>
        <taxon>Triticodae</taxon>
        <taxon>Triticeae</taxon>
        <taxon>Triticinae</taxon>
        <taxon>Aegilops</taxon>
    </lineage>
</organism>